<proteinExistence type="predicted"/>
<gene>
    <name evidence="1" type="ORF">F5148DRAFT_982021</name>
</gene>
<reference evidence="1" key="1">
    <citation type="submission" date="2021-03" db="EMBL/GenBank/DDBJ databases">
        <title>Evolutionary priming and transition to the ectomycorrhizal habit in an iconic lineage of mushroom-forming fungi: is preadaptation a requirement?</title>
        <authorList>
            <consortium name="DOE Joint Genome Institute"/>
            <person name="Looney B.P."/>
            <person name="Miyauchi S."/>
            <person name="Morin E."/>
            <person name="Drula E."/>
            <person name="Courty P.E."/>
            <person name="Chicoki N."/>
            <person name="Fauchery L."/>
            <person name="Kohler A."/>
            <person name="Kuo A."/>
            <person name="LaButti K."/>
            <person name="Pangilinan J."/>
            <person name="Lipzen A."/>
            <person name="Riley R."/>
            <person name="Andreopoulos W."/>
            <person name="He G."/>
            <person name="Johnson J."/>
            <person name="Barry K.W."/>
            <person name="Grigoriev I.V."/>
            <person name="Nagy L."/>
            <person name="Hibbett D."/>
            <person name="Henrissat B."/>
            <person name="Matheny P.B."/>
            <person name="Labbe J."/>
            <person name="Martin A.F."/>
        </authorList>
    </citation>
    <scope>NUCLEOTIDE SEQUENCE</scope>
    <source>
        <strain evidence="1">BPL698</strain>
    </source>
</reference>
<dbReference type="EMBL" id="JAGFNK010000146">
    <property type="protein sequence ID" value="KAI9465123.1"/>
    <property type="molecule type" value="Genomic_DNA"/>
</dbReference>
<keyword evidence="2" id="KW-1185">Reference proteome</keyword>
<evidence type="ECO:0000313" key="2">
    <source>
        <dbReference type="Proteomes" id="UP001207468"/>
    </source>
</evidence>
<feature type="non-terminal residue" evidence="1">
    <location>
        <position position="1"/>
    </location>
</feature>
<dbReference type="Proteomes" id="UP001207468">
    <property type="component" value="Unassembled WGS sequence"/>
</dbReference>
<name>A0ACC0U789_9AGAM</name>
<organism evidence="1 2">
    <name type="scientific">Russula earlei</name>
    <dbReference type="NCBI Taxonomy" id="71964"/>
    <lineage>
        <taxon>Eukaryota</taxon>
        <taxon>Fungi</taxon>
        <taxon>Dikarya</taxon>
        <taxon>Basidiomycota</taxon>
        <taxon>Agaricomycotina</taxon>
        <taxon>Agaricomycetes</taxon>
        <taxon>Russulales</taxon>
        <taxon>Russulaceae</taxon>
        <taxon>Russula</taxon>
    </lineage>
</organism>
<evidence type="ECO:0000313" key="1">
    <source>
        <dbReference type="EMBL" id="KAI9465123.1"/>
    </source>
</evidence>
<sequence>RFLPHAYHYIRFSISPPLDGADALQIRRALQGALAQSFGTALSHAYLDVLWVSNSGAECIVRASNPSDAASVMAALTVANGTPRLSTLKESPFLPSVSGKSIM</sequence>
<comment type="caution">
    <text evidence="1">The sequence shown here is derived from an EMBL/GenBank/DDBJ whole genome shotgun (WGS) entry which is preliminary data.</text>
</comment>
<protein>
    <submittedName>
        <fullName evidence="1">Uncharacterized protein</fullName>
    </submittedName>
</protein>
<accession>A0ACC0U789</accession>